<gene>
    <name evidence="2" type="ORF">NIES2135_21450</name>
</gene>
<feature type="region of interest" description="Disordered" evidence="1">
    <location>
        <begin position="79"/>
        <end position="98"/>
    </location>
</feature>
<proteinExistence type="predicted"/>
<evidence type="ECO:0000256" key="1">
    <source>
        <dbReference type="SAM" id="MobiDB-lite"/>
    </source>
</evidence>
<sequence>MDKTPDEVAYQLREIANSAQNIISAVTSSAASPGGSITFRYTDHNGTRSVTGTAHTAISPGNVQAMRTNDGQWIVFGTPTSPSREALHESRRRRAKPDEPGKVKILCFKDGALWIGGDRPNPKRIYTIPEGARLDFDQSRIVNKGGGDKWIVTFVLIGNDRTGIVVLQSGVGTLWEIWMDDPRLSSLAGPRPVLWTQTGLWTLFSGSGDDTTFIYAGEVYGSLGESPLNYINGRPDFVDPKAGTAIYTRSVGLDIQVLFWDGATETEVPLLESFPLGAPTFIKDTLYSCLTEGKTATITKISLPSGDTSTRKTKVFPIPNGYTRLDVGFHP</sequence>
<dbReference type="Proteomes" id="UP000217895">
    <property type="component" value="Chromosome"/>
</dbReference>
<name>A0A1Z4JEX8_LEPBY</name>
<dbReference type="EMBL" id="AP018203">
    <property type="protein sequence ID" value="BAY55322.1"/>
    <property type="molecule type" value="Genomic_DNA"/>
</dbReference>
<organism evidence="2 3">
    <name type="scientific">Leptolyngbya boryana NIES-2135</name>
    <dbReference type="NCBI Taxonomy" id="1973484"/>
    <lineage>
        <taxon>Bacteria</taxon>
        <taxon>Bacillati</taxon>
        <taxon>Cyanobacteriota</taxon>
        <taxon>Cyanophyceae</taxon>
        <taxon>Leptolyngbyales</taxon>
        <taxon>Leptolyngbyaceae</taxon>
        <taxon>Leptolyngbya group</taxon>
        <taxon>Leptolyngbya</taxon>
    </lineage>
</organism>
<evidence type="ECO:0000313" key="2">
    <source>
        <dbReference type="EMBL" id="BAY55322.1"/>
    </source>
</evidence>
<evidence type="ECO:0000313" key="3">
    <source>
        <dbReference type="Proteomes" id="UP000217895"/>
    </source>
</evidence>
<protein>
    <submittedName>
        <fullName evidence="2">Uncharacterized protein</fullName>
    </submittedName>
</protein>
<dbReference type="AlphaFoldDB" id="A0A1Z4JEX8"/>
<keyword evidence="3" id="KW-1185">Reference proteome</keyword>
<reference evidence="2 3" key="1">
    <citation type="submission" date="2017-06" db="EMBL/GenBank/DDBJ databases">
        <title>Genome sequencing of cyanobaciteial culture collection at National Institute for Environmental Studies (NIES).</title>
        <authorList>
            <person name="Hirose Y."/>
            <person name="Shimura Y."/>
            <person name="Fujisawa T."/>
            <person name="Nakamura Y."/>
            <person name="Kawachi M."/>
        </authorList>
    </citation>
    <scope>NUCLEOTIDE SEQUENCE [LARGE SCALE GENOMIC DNA]</scope>
    <source>
        <strain evidence="2 3">NIES-2135</strain>
    </source>
</reference>
<accession>A0A1Z4JEX8</accession>